<reference evidence="10 11" key="1">
    <citation type="submission" date="2021-05" db="EMBL/GenBank/DDBJ databases">
        <title>Genome Assembly of Synthetic Allotetraploid Brassica napus Reveals Homoeologous Exchanges between Subgenomes.</title>
        <authorList>
            <person name="Davis J.T."/>
        </authorList>
    </citation>
    <scope>NUCLEOTIDE SEQUENCE [LARGE SCALE GENOMIC DNA]</scope>
    <source>
        <strain evidence="11">cv. Da-Ae</strain>
        <tissue evidence="10">Seedling</tissue>
    </source>
</reference>
<comment type="subcellular location">
    <subcellularLocation>
        <location evidence="2">Vacuole</location>
    </subcellularLocation>
</comment>
<feature type="non-terminal residue" evidence="10">
    <location>
        <position position="1"/>
    </location>
</feature>
<dbReference type="InterPro" id="IPR001360">
    <property type="entry name" value="Glyco_hydro_1"/>
</dbReference>
<dbReference type="InterPro" id="IPR017853">
    <property type="entry name" value="GH"/>
</dbReference>
<evidence type="ECO:0000313" key="11">
    <source>
        <dbReference type="Proteomes" id="UP000824890"/>
    </source>
</evidence>
<evidence type="ECO:0000256" key="4">
    <source>
        <dbReference type="ARBA" id="ARBA00012250"/>
    </source>
</evidence>
<dbReference type="PRINTS" id="PR00131">
    <property type="entry name" value="GLHYDRLASE1"/>
</dbReference>
<dbReference type="PANTHER" id="PTHR10353:SF235">
    <property type="entry name" value="BETA-GLUCOSIDASE 24"/>
    <property type="match status" value="1"/>
</dbReference>
<comment type="caution">
    <text evidence="10">The sequence shown here is derived from an EMBL/GenBank/DDBJ whole genome shotgun (WGS) entry which is preliminary data.</text>
</comment>
<evidence type="ECO:0000256" key="2">
    <source>
        <dbReference type="ARBA" id="ARBA00004116"/>
    </source>
</evidence>
<evidence type="ECO:0000256" key="3">
    <source>
        <dbReference type="ARBA" id="ARBA00010838"/>
    </source>
</evidence>
<gene>
    <name evidence="10" type="ORF">HID58_029055</name>
</gene>
<dbReference type="Pfam" id="PF00232">
    <property type="entry name" value="Glyco_hydro_1"/>
    <property type="match status" value="1"/>
</dbReference>
<evidence type="ECO:0000256" key="8">
    <source>
        <dbReference type="ARBA" id="ARBA00034026"/>
    </source>
</evidence>
<evidence type="ECO:0000313" key="10">
    <source>
        <dbReference type="EMBL" id="KAH0914609.1"/>
    </source>
</evidence>
<comment type="catalytic activity">
    <reaction evidence="8">
        <text>a thioglucoside + H2O = a sugar + a thiol.</text>
        <dbReference type="EC" id="3.2.1.147"/>
    </reaction>
</comment>
<sequence length="145" mass="17253">IMKDIFGHRLPKFTNAHKAKLKDSTDFVGLNYYTSNLLPLAAMNVYSEDLRNLLKYIKDNYANPEIMIMENGYGEELGATDSIKNGTADHNRKYYLQRHLLRYFIWSLLDNFEWHKNRFGLYYIDFKNNLTRHEKESAKYIIKDS</sequence>
<keyword evidence="11" id="KW-1185">Reference proteome</keyword>
<proteinExistence type="inferred from homology"/>
<evidence type="ECO:0000256" key="7">
    <source>
        <dbReference type="ARBA" id="ARBA00032797"/>
    </source>
</evidence>
<protein>
    <recommendedName>
        <fullName evidence="4">thioglucosidase</fullName>
        <ecNumber evidence="4">3.2.1.147</ecNumber>
    </recommendedName>
    <alternativeName>
        <fullName evidence="6">Sinigrinase</fullName>
    </alternativeName>
    <alternativeName>
        <fullName evidence="7">Thioglucosidase</fullName>
    </alternativeName>
</protein>
<evidence type="ECO:0000256" key="1">
    <source>
        <dbReference type="ARBA" id="ARBA00003014"/>
    </source>
</evidence>
<dbReference type="PANTHER" id="PTHR10353">
    <property type="entry name" value="GLYCOSYL HYDROLASE"/>
    <property type="match status" value="1"/>
</dbReference>
<accession>A0ABQ8CC05</accession>
<dbReference type="Gene3D" id="3.20.20.80">
    <property type="entry name" value="Glycosidases"/>
    <property type="match status" value="2"/>
</dbReference>
<dbReference type="EC" id="3.2.1.147" evidence="4"/>
<dbReference type="EMBL" id="JAGKQM010000008">
    <property type="protein sequence ID" value="KAH0914609.1"/>
    <property type="molecule type" value="Genomic_DNA"/>
</dbReference>
<comment type="function">
    <text evidence="1">Degradation of glucosinolates (glucose residue linked by a thioglucoside bound to an amino acid derivative) to glucose, sulfate and any of the products: thiocyanates, isothiocyanates, nitriles, epithionitriles or oxazolidine-2-thiones.</text>
</comment>
<keyword evidence="5" id="KW-0926">Vacuole</keyword>
<evidence type="ECO:0000256" key="5">
    <source>
        <dbReference type="ARBA" id="ARBA00022554"/>
    </source>
</evidence>
<dbReference type="Proteomes" id="UP000824890">
    <property type="component" value="Unassembled WGS sequence"/>
</dbReference>
<comment type="similarity">
    <text evidence="3 9">Belongs to the glycosyl hydrolase 1 family.</text>
</comment>
<dbReference type="SUPFAM" id="SSF51445">
    <property type="entry name" value="(Trans)glycosidases"/>
    <property type="match status" value="1"/>
</dbReference>
<evidence type="ECO:0000256" key="6">
    <source>
        <dbReference type="ARBA" id="ARBA00032643"/>
    </source>
</evidence>
<organism evidence="10 11">
    <name type="scientific">Brassica napus</name>
    <name type="common">Rape</name>
    <dbReference type="NCBI Taxonomy" id="3708"/>
    <lineage>
        <taxon>Eukaryota</taxon>
        <taxon>Viridiplantae</taxon>
        <taxon>Streptophyta</taxon>
        <taxon>Embryophyta</taxon>
        <taxon>Tracheophyta</taxon>
        <taxon>Spermatophyta</taxon>
        <taxon>Magnoliopsida</taxon>
        <taxon>eudicotyledons</taxon>
        <taxon>Gunneridae</taxon>
        <taxon>Pentapetalae</taxon>
        <taxon>rosids</taxon>
        <taxon>malvids</taxon>
        <taxon>Brassicales</taxon>
        <taxon>Brassicaceae</taxon>
        <taxon>Brassiceae</taxon>
        <taxon>Brassica</taxon>
    </lineage>
</organism>
<evidence type="ECO:0000256" key="9">
    <source>
        <dbReference type="RuleBase" id="RU003690"/>
    </source>
</evidence>
<name>A0ABQ8CC05_BRANA</name>